<dbReference type="GeneID" id="49386197"/>
<gene>
    <name evidence="5" type="ORF">SLAV_25910</name>
</gene>
<proteinExistence type="predicted"/>
<protein>
    <submittedName>
        <fullName evidence="5">Htaa</fullName>
    </submittedName>
</protein>
<dbReference type="OrthoDB" id="7210788at2"/>
<feature type="region of interest" description="Disordered" evidence="1">
    <location>
        <begin position="389"/>
        <end position="457"/>
    </location>
</feature>
<name>A0A2K8PJR6_STRLA</name>
<evidence type="ECO:0000313" key="5">
    <source>
        <dbReference type="EMBL" id="ATZ26974.1"/>
    </source>
</evidence>
<dbReference type="RefSeq" id="WP_030238604.1">
    <property type="nucleotide sequence ID" value="NZ_CP024985.1"/>
</dbReference>
<feature type="compositionally biased region" description="Gly residues" evidence="1">
    <location>
        <begin position="399"/>
        <end position="454"/>
    </location>
</feature>
<dbReference type="EMBL" id="CP024985">
    <property type="protein sequence ID" value="ATZ26974.1"/>
    <property type="molecule type" value="Genomic_DNA"/>
</dbReference>
<accession>A0A2K8PJR6</accession>
<sequence length="495" mass="49277">MSSHRRPAFLAAAVLTAATLTAAAFVIPATAADAVPAAGAPAAAAPVKVIGGTLDWGLLADYRAYVTGMAKGTITVADGAKTNADGSLQFGEATGAYDEAAGNVLKAAFKGSVTFSSPAPPVGHGFEIKLSDFRIDTGTKKVTADVTKGGSTTQDVPLADVAFGRPPMDRLATVLTKETADALGATRYNKLDGDPLTVKVQFESPSPGTSPSTSPKPSTTGGTPPADGVQKLLAGRLRWGVKESLRSYVTSVTPAAGAVKDGESFSFAFGKGELDTKKHKLSASFEGSLRFRHADHGIDMTFANVRVDTEGDKGTLVLDVITPEGAKTNVPFATLSLPKADYTTQNKVLALNGVRAALTAEGAAAFTYKGEPMYKTGVRIDDVNLSVGLDKDVPLPSTGGTGTTGGSNTTGGSGTTGGSTGTTTGGTTTGGTVGGSSGTGGSTGTTGSSGGSVGGKLASTGAEVPAGALLGASGAVIAAGAGAVYVARRRRTAGH</sequence>
<keyword evidence="2" id="KW-0472">Membrane</keyword>
<dbReference type="AlphaFoldDB" id="A0A2K8PJR6"/>
<feature type="region of interest" description="Disordered" evidence="1">
    <location>
        <begin position="199"/>
        <end position="229"/>
    </location>
</feature>
<evidence type="ECO:0000313" key="6">
    <source>
        <dbReference type="Proteomes" id="UP000231791"/>
    </source>
</evidence>
<evidence type="ECO:0000256" key="2">
    <source>
        <dbReference type="SAM" id="Phobius"/>
    </source>
</evidence>
<evidence type="ECO:0000256" key="3">
    <source>
        <dbReference type="SAM" id="SignalP"/>
    </source>
</evidence>
<dbReference type="Pfam" id="PF04213">
    <property type="entry name" value="HtaA"/>
    <property type="match status" value="2"/>
</dbReference>
<keyword evidence="2" id="KW-0812">Transmembrane</keyword>
<evidence type="ECO:0000256" key="1">
    <source>
        <dbReference type="SAM" id="MobiDB-lite"/>
    </source>
</evidence>
<dbReference type="Proteomes" id="UP000231791">
    <property type="component" value="Chromosome"/>
</dbReference>
<evidence type="ECO:0000259" key="4">
    <source>
        <dbReference type="Pfam" id="PF04213"/>
    </source>
</evidence>
<dbReference type="KEGG" id="slx:SLAV_25910"/>
<feature type="domain" description="Htaa" evidence="4">
    <location>
        <begin position="51"/>
        <end position="173"/>
    </location>
</feature>
<feature type="transmembrane region" description="Helical" evidence="2">
    <location>
        <begin position="466"/>
        <end position="487"/>
    </location>
</feature>
<organism evidence="5 6">
    <name type="scientific">Streptomyces lavendulae subsp. lavendulae</name>
    <dbReference type="NCBI Taxonomy" id="58340"/>
    <lineage>
        <taxon>Bacteria</taxon>
        <taxon>Bacillati</taxon>
        <taxon>Actinomycetota</taxon>
        <taxon>Actinomycetes</taxon>
        <taxon>Kitasatosporales</taxon>
        <taxon>Streptomycetaceae</taxon>
        <taxon>Streptomyces</taxon>
    </lineage>
</organism>
<dbReference type="InterPro" id="IPR007331">
    <property type="entry name" value="Htaa"/>
</dbReference>
<keyword evidence="6" id="KW-1185">Reference proteome</keyword>
<feature type="compositionally biased region" description="Low complexity" evidence="1">
    <location>
        <begin position="204"/>
        <end position="225"/>
    </location>
</feature>
<feature type="domain" description="Htaa" evidence="4">
    <location>
        <begin position="235"/>
        <end position="385"/>
    </location>
</feature>
<dbReference type="PROSITE" id="PS51318">
    <property type="entry name" value="TAT"/>
    <property type="match status" value="1"/>
</dbReference>
<feature type="chain" id="PRO_5043411182" evidence="3">
    <location>
        <begin position="32"/>
        <end position="495"/>
    </location>
</feature>
<dbReference type="InterPro" id="IPR006311">
    <property type="entry name" value="TAT_signal"/>
</dbReference>
<keyword evidence="3" id="KW-0732">Signal</keyword>
<feature type="signal peptide" evidence="3">
    <location>
        <begin position="1"/>
        <end position="31"/>
    </location>
</feature>
<keyword evidence="2" id="KW-1133">Transmembrane helix</keyword>
<reference evidence="5 6" key="1">
    <citation type="submission" date="2017-11" db="EMBL/GenBank/DDBJ databases">
        <title>Complete genome sequence of Streptomyces lavendulae subsp. lavendulae CCM 3239 (formerly 'Streptomyces aureofaciens CCM 3239'), the producer of the angucycline-type antibiotic auricin.</title>
        <authorList>
            <person name="Busche T."/>
            <person name="Novakova R."/>
            <person name="Al'Dilaimi A."/>
            <person name="Homerova D."/>
            <person name="Feckova L."/>
            <person name="Rezuchova B."/>
            <person name="Mingyar E."/>
            <person name="Csolleiova D."/>
            <person name="Bekeova C."/>
            <person name="Winkler A."/>
            <person name="Sevcikova B."/>
            <person name="Kalinowski J."/>
            <person name="Kormanec J."/>
            <person name="Ruckert C."/>
        </authorList>
    </citation>
    <scope>NUCLEOTIDE SEQUENCE [LARGE SCALE GENOMIC DNA]</scope>
    <source>
        <strain evidence="5 6">CCM 3239</strain>
    </source>
</reference>